<evidence type="ECO:0000313" key="6">
    <source>
        <dbReference type="EMBL" id="MTW05225.1"/>
    </source>
</evidence>
<comment type="similarity">
    <text evidence="1">Belongs to the LysR transcriptional regulatory family.</text>
</comment>
<dbReference type="PANTHER" id="PTHR30537:SF5">
    <property type="entry name" value="HTH-TYPE TRANSCRIPTIONAL ACTIVATOR TTDR-RELATED"/>
    <property type="match status" value="1"/>
</dbReference>
<evidence type="ECO:0000313" key="7">
    <source>
        <dbReference type="Proteomes" id="UP000484015"/>
    </source>
</evidence>
<dbReference type="InterPro" id="IPR036388">
    <property type="entry name" value="WH-like_DNA-bd_sf"/>
</dbReference>
<dbReference type="RefSeq" id="WP_155441581.1">
    <property type="nucleotide sequence ID" value="NZ_WNLA01000022.1"/>
</dbReference>
<dbReference type="PANTHER" id="PTHR30537">
    <property type="entry name" value="HTH-TYPE TRANSCRIPTIONAL REGULATOR"/>
    <property type="match status" value="1"/>
</dbReference>
<keyword evidence="7" id="KW-1185">Reference proteome</keyword>
<evidence type="ECO:0000256" key="1">
    <source>
        <dbReference type="ARBA" id="ARBA00009437"/>
    </source>
</evidence>
<proteinExistence type="inferred from homology"/>
<dbReference type="Proteomes" id="UP000484015">
    <property type="component" value="Unassembled WGS sequence"/>
</dbReference>
<keyword evidence="3" id="KW-0238">DNA-binding</keyword>
<feature type="domain" description="HTH lysR-type" evidence="5">
    <location>
        <begin position="6"/>
        <end position="63"/>
    </location>
</feature>
<dbReference type="Gene3D" id="1.10.10.10">
    <property type="entry name" value="Winged helix-like DNA-binding domain superfamily/Winged helix DNA-binding domain"/>
    <property type="match status" value="1"/>
</dbReference>
<organism evidence="6 7">
    <name type="scientific">Pseudoduganella ginsengisoli</name>
    <dbReference type="NCBI Taxonomy" id="1462440"/>
    <lineage>
        <taxon>Bacteria</taxon>
        <taxon>Pseudomonadati</taxon>
        <taxon>Pseudomonadota</taxon>
        <taxon>Betaproteobacteria</taxon>
        <taxon>Burkholderiales</taxon>
        <taxon>Oxalobacteraceae</taxon>
        <taxon>Telluria group</taxon>
        <taxon>Pseudoduganella</taxon>
    </lineage>
</organism>
<dbReference type="Pfam" id="PF03466">
    <property type="entry name" value="LysR_substrate"/>
    <property type="match status" value="1"/>
</dbReference>
<protein>
    <submittedName>
        <fullName evidence="6">LysR family transcriptional regulator</fullName>
    </submittedName>
</protein>
<evidence type="ECO:0000256" key="4">
    <source>
        <dbReference type="ARBA" id="ARBA00023163"/>
    </source>
</evidence>
<comment type="caution">
    <text evidence="6">The sequence shown here is derived from an EMBL/GenBank/DDBJ whole genome shotgun (WGS) entry which is preliminary data.</text>
</comment>
<dbReference type="GO" id="GO:0003677">
    <property type="term" value="F:DNA binding"/>
    <property type="evidence" value="ECO:0007669"/>
    <property type="project" value="UniProtKB-KW"/>
</dbReference>
<dbReference type="InterPro" id="IPR005119">
    <property type="entry name" value="LysR_subst-bd"/>
</dbReference>
<dbReference type="SUPFAM" id="SSF53850">
    <property type="entry name" value="Periplasmic binding protein-like II"/>
    <property type="match status" value="1"/>
</dbReference>
<dbReference type="EMBL" id="WNLA01000022">
    <property type="protein sequence ID" value="MTW05225.1"/>
    <property type="molecule type" value="Genomic_DNA"/>
</dbReference>
<dbReference type="PROSITE" id="PS50931">
    <property type="entry name" value="HTH_LYSR"/>
    <property type="match status" value="1"/>
</dbReference>
<name>A0A6L6Q6J9_9BURK</name>
<dbReference type="FunFam" id="1.10.10.10:FF:000001">
    <property type="entry name" value="LysR family transcriptional regulator"/>
    <property type="match status" value="1"/>
</dbReference>
<evidence type="ECO:0000256" key="3">
    <source>
        <dbReference type="ARBA" id="ARBA00023125"/>
    </source>
</evidence>
<sequence length="298" mass="32129">MPRQFDYLADVEVFTTVAEKGTISAAAVALGTTPSVLSRAIARLEARLGTQLIRRTTRRLSLTDAGQAYLEQARAAFTVLADAERAVQGADGELAGTIRISAPTTYAHYKLPALLQPFMEQHPHVMIELSIANRNVDLVSEGYDMAIRLGALPDSGLAARKLDDEELMLVASPAYLARAGTPQSVAELAGHSCLAFVMPSTGKVPPWLLTEHGADTEWQPPPRLRVMDDVLGVVSLARQGLGICQTYRFVAAGPLQRGELVQVLPQHGGRTRPFSLIYPPHKRLSAASRALIAALAQH</sequence>
<keyword evidence="2" id="KW-0805">Transcription regulation</keyword>
<dbReference type="OrthoDB" id="9810065at2"/>
<dbReference type="CDD" id="cd08422">
    <property type="entry name" value="PBP2_CrgA_like"/>
    <property type="match status" value="1"/>
</dbReference>
<keyword evidence="4" id="KW-0804">Transcription</keyword>
<evidence type="ECO:0000259" key="5">
    <source>
        <dbReference type="PROSITE" id="PS50931"/>
    </source>
</evidence>
<dbReference type="InterPro" id="IPR036390">
    <property type="entry name" value="WH_DNA-bd_sf"/>
</dbReference>
<dbReference type="Gene3D" id="3.40.190.290">
    <property type="match status" value="1"/>
</dbReference>
<dbReference type="Pfam" id="PF00126">
    <property type="entry name" value="HTH_1"/>
    <property type="match status" value="1"/>
</dbReference>
<dbReference type="SUPFAM" id="SSF46785">
    <property type="entry name" value="Winged helix' DNA-binding domain"/>
    <property type="match status" value="1"/>
</dbReference>
<dbReference type="InterPro" id="IPR058163">
    <property type="entry name" value="LysR-type_TF_proteobact-type"/>
</dbReference>
<accession>A0A6L6Q6J9</accession>
<reference evidence="6 7" key="1">
    <citation type="submission" date="2019-11" db="EMBL/GenBank/DDBJ databases">
        <title>Type strains purchased from KCTC, JCM and DSMZ.</title>
        <authorList>
            <person name="Lu H."/>
        </authorList>
    </citation>
    <scope>NUCLEOTIDE SEQUENCE [LARGE SCALE GENOMIC DNA]</scope>
    <source>
        <strain evidence="6 7">KCTC 42409</strain>
    </source>
</reference>
<gene>
    <name evidence="6" type="ORF">GM668_24410</name>
</gene>
<dbReference type="GO" id="GO:0003700">
    <property type="term" value="F:DNA-binding transcription factor activity"/>
    <property type="evidence" value="ECO:0007669"/>
    <property type="project" value="InterPro"/>
</dbReference>
<dbReference type="InterPro" id="IPR000847">
    <property type="entry name" value="LysR_HTH_N"/>
</dbReference>
<evidence type="ECO:0000256" key="2">
    <source>
        <dbReference type="ARBA" id="ARBA00023015"/>
    </source>
</evidence>
<dbReference type="AlphaFoldDB" id="A0A6L6Q6J9"/>